<keyword evidence="2" id="KW-1185">Reference proteome</keyword>
<protein>
    <submittedName>
        <fullName evidence="1">Uncharacterized protein</fullName>
    </submittedName>
</protein>
<dbReference type="Proteomes" id="UP001057402">
    <property type="component" value="Chromosome 8"/>
</dbReference>
<comment type="caution">
    <text evidence="1">The sequence shown here is derived from an EMBL/GenBank/DDBJ whole genome shotgun (WGS) entry which is preliminary data.</text>
</comment>
<reference evidence="2" key="1">
    <citation type="journal article" date="2023" name="Front. Plant Sci.">
        <title>Chromosomal-level genome assembly of Melastoma candidum provides insights into trichome evolution.</title>
        <authorList>
            <person name="Zhong Y."/>
            <person name="Wu W."/>
            <person name="Sun C."/>
            <person name="Zou P."/>
            <person name="Liu Y."/>
            <person name="Dai S."/>
            <person name="Zhou R."/>
        </authorList>
    </citation>
    <scope>NUCLEOTIDE SEQUENCE [LARGE SCALE GENOMIC DNA]</scope>
</reference>
<organism evidence="1 2">
    <name type="scientific">Melastoma candidum</name>
    <dbReference type="NCBI Taxonomy" id="119954"/>
    <lineage>
        <taxon>Eukaryota</taxon>
        <taxon>Viridiplantae</taxon>
        <taxon>Streptophyta</taxon>
        <taxon>Embryophyta</taxon>
        <taxon>Tracheophyta</taxon>
        <taxon>Spermatophyta</taxon>
        <taxon>Magnoliopsida</taxon>
        <taxon>eudicotyledons</taxon>
        <taxon>Gunneridae</taxon>
        <taxon>Pentapetalae</taxon>
        <taxon>rosids</taxon>
        <taxon>malvids</taxon>
        <taxon>Myrtales</taxon>
        <taxon>Melastomataceae</taxon>
        <taxon>Melastomatoideae</taxon>
        <taxon>Melastomateae</taxon>
        <taxon>Melastoma</taxon>
    </lineage>
</organism>
<sequence>MEPRVCGVNQLAAGVLLPPRKRLLANSEIDWNWRALCVNFPSPVTSGVFDAWLTCLLNSHSDKSNLSHEEIAEASISAAMTAAKAARAARALQEEKAAIAVKPMATAKNALDLVASFSEKPEGKDRYLKRNKVKKHVR</sequence>
<dbReference type="EMBL" id="CM042887">
    <property type="protein sequence ID" value="KAI4331355.1"/>
    <property type="molecule type" value="Genomic_DNA"/>
</dbReference>
<evidence type="ECO:0000313" key="1">
    <source>
        <dbReference type="EMBL" id="KAI4331355.1"/>
    </source>
</evidence>
<proteinExistence type="predicted"/>
<gene>
    <name evidence="1" type="ORF">MLD38_029547</name>
</gene>
<accession>A0ACB9N9S8</accession>
<evidence type="ECO:0000313" key="2">
    <source>
        <dbReference type="Proteomes" id="UP001057402"/>
    </source>
</evidence>
<name>A0ACB9N9S8_9MYRT</name>